<gene>
    <name evidence="1" type="ORF">CO005_01375</name>
</gene>
<comment type="caution">
    <text evidence="1">The sequence shown here is derived from an EMBL/GenBank/DDBJ whole genome shotgun (WGS) entry which is preliminary data.</text>
</comment>
<dbReference type="Proteomes" id="UP000230822">
    <property type="component" value="Unassembled WGS sequence"/>
</dbReference>
<dbReference type="EMBL" id="PFGU01000035">
    <property type="protein sequence ID" value="PIW73447.1"/>
    <property type="molecule type" value="Genomic_DNA"/>
</dbReference>
<accession>A0A2M7ICP8</accession>
<reference evidence="2" key="1">
    <citation type="submission" date="2017-09" db="EMBL/GenBank/DDBJ databases">
        <title>Depth-based differentiation of microbial function through sediment-hosted aquifers and enrichment of novel symbionts in the deep terrestrial subsurface.</title>
        <authorList>
            <person name="Probst A.J."/>
            <person name="Ladd B."/>
            <person name="Jarett J.K."/>
            <person name="Geller-Mcgrath D.E."/>
            <person name="Sieber C.M.K."/>
            <person name="Emerson J.B."/>
            <person name="Anantharaman K."/>
            <person name="Thomas B.C."/>
            <person name="Malmstrom R."/>
            <person name="Stieglmeier M."/>
            <person name="Klingl A."/>
            <person name="Woyke T."/>
            <person name="Ryan C.M."/>
            <person name="Banfield J.F."/>
        </authorList>
    </citation>
    <scope>NUCLEOTIDE SEQUENCE [LARGE SCALE GENOMIC DNA]</scope>
</reference>
<organism evidence="1 2">
    <name type="scientific">Candidatus Roizmanbacteria bacterium CG_4_8_14_3_um_filter_34_9</name>
    <dbReference type="NCBI Taxonomy" id="1974832"/>
    <lineage>
        <taxon>Bacteria</taxon>
        <taxon>Candidatus Roizmaniibacteriota</taxon>
    </lineage>
</organism>
<evidence type="ECO:0000313" key="2">
    <source>
        <dbReference type="Proteomes" id="UP000230822"/>
    </source>
</evidence>
<dbReference type="AlphaFoldDB" id="A0A2M7ICP8"/>
<sequence>MIDQTRLKTGEKIVICSFNDYSEYSVYYKTFEDIEEAIKFCRVNLKNPAIHVINIRVVRLGNDKPTKGKK</sequence>
<proteinExistence type="predicted"/>
<evidence type="ECO:0000313" key="1">
    <source>
        <dbReference type="EMBL" id="PIW73447.1"/>
    </source>
</evidence>
<protein>
    <submittedName>
        <fullName evidence="1">Uncharacterized protein</fullName>
    </submittedName>
</protein>
<name>A0A2M7ICP8_9BACT</name>